<reference evidence="4 5" key="1">
    <citation type="submission" date="2022-01" db="EMBL/GenBank/DDBJ databases">
        <authorList>
            <person name="Xiong W."/>
            <person name="Schranz E."/>
        </authorList>
    </citation>
    <scope>NUCLEOTIDE SEQUENCE [LARGE SCALE GENOMIC DNA]</scope>
</reference>
<protein>
    <recommendedName>
        <fullName evidence="3">IBH1-like N-terminal domain-containing protein</fullName>
    </recommendedName>
</protein>
<dbReference type="PANTHER" id="PTHR33124">
    <property type="entry name" value="TRANSCRIPTION FACTOR IBH1-LIKE 1"/>
    <property type="match status" value="1"/>
</dbReference>
<dbReference type="GO" id="GO:0006355">
    <property type="term" value="P:regulation of DNA-templated transcription"/>
    <property type="evidence" value="ECO:0007669"/>
    <property type="project" value="InterPro"/>
</dbReference>
<keyword evidence="2" id="KW-0804">Transcription</keyword>
<evidence type="ECO:0000256" key="1">
    <source>
        <dbReference type="ARBA" id="ARBA00023015"/>
    </source>
</evidence>
<keyword evidence="5" id="KW-1185">Reference proteome</keyword>
<evidence type="ECO:0000256" key="2">
    <source>
        <dbReference type="ARBA" id="ARBA00023163"/>
    </source>
</evidence>
<dbReference type="PANTHER" id="PTHR33124:SF40">
    <property type="entry name" value="TRANSCRIPTION FACTOR IBH1"/>
    <property type="match status" value="1"/>
</dbReference>
<name>A0AAU9MRF7_9ASTR</name>
<gene>
    <name evidence="4" type="ORF">LVIROSA_LOCUS16008</name>
</gene>
<comment type="caution">
    <text evidence="4">The sequence shown here is derived from an EMBL/GenBank/DDBJ whole genome shotgun (WGS) entry which is preliminary data.</text>
</comment>
<dbReference type="Pfam" id="PF26576">
    <property type="entry name" value="IBH1_N"/>
    <property type="match status" value="1"/>
</dbReference>
<proteinExistence type="predicted"/>
<accession>A0AAU9MRF7</accession>
<evidence type="ECO:0000259" key="3">
    <source>
        <dbReference type="Pfam" id="PF26576"/>
    </source>
</evidence>
<dbReference type="InterPro" id="IPR059002">
    <property type="entry name" value="IBH1_N"/>
</dbReference>
<dbReference type="EMBL" id="CAKMRJ010002508">
    <property type="protein sequence ID" value="CAH1429132.1"/>
    <property type="molecule type" value="Genomic_DNA"/>
</dbReference>
<dbReference type="InterPro" id="IPR044660">
    <property type="entry name" value="IBH1-like"/>
</dbReference>
<sequence length="179" mass="20710">MSSSQQPISINPTYLKNQFARRFVRALNNLKKRKGSAHDNQMYRRSGRVKIAAYTAMASVVGSRRAWSRAVLSKIKNRPRNKELLRSNRKRAEHRIMSNLHHRHHAKVSIKRRNPNHIRDEVYFNPFKYSGQESKLRKLVPGAGSMDSWCLVDETADYIKCLAAQVDVMQTLVDLYTAT</sequence>
<keyword evidence="1" id="KW-0805">Transcription regulation</keyword>
<organism evidence="4 5">
    <name type="scientific">Lactuca virosa</name>
    <dbReference type="NCBI Taxonomy" id="75947"/>
    <lineage>
        <taxon>Eukaryota</taxon>
        <taxon>Viridiplantae</taxon>
        <taxon>Streptophyta</taxon>
        <taxon>Embryophyta</taxon>
        <taxon>Tracheophyta</taxon>
        <taxon>Spermatophyta</taxon>
        <taxon>Magnoliopsida</taxon>
        <taxon>eudicotyledons</taxon>
        <taxon>Gunneridae</taxon>
        <taxon>Pentapetalae</taxon>
        <taxon>asterids</taxon>
        <taxon>campanulids</taxon>
        <taxon>Asterales</taxon>
        <taxon>Asteraceae</taxon>
        <taxon>Cichorioideae</taxon>
        <taxon>Cichorieae</taxon>
        <taxon>Lactucinae</taxon>
        <taxon>Lactuca</taxon>
    </lineage>
</organism>
<evidence type="ECO:0000313" key="4">
    <source>
        <dbReference type="EMBL" id="CAH1429132.1"/>
    </source>
</evidence>
<dbReference type="Proteomes" id="UP001157418">
    <property type="component" value="Unassembled WGS sequence"/>
</dbReference>
<feature type="domain" description="IBH1-like N-terminal" evidence="3">
    <location>
        <begin position="15"/>
        <end position="77"/>
    </location>
</feature>
<dbReference type="AlphaFoldDB" id="A0AAU9MRF7"/>
<evidence type="ECO:0000313" key="5">
    <source>
        <dbReference type="Proteomes" id="UP001157418"/>
    </source>
</evidence>